<dbReference type="EMBL" id="AANC01000001">
    <property type="protein sequence ID" value="EAQ50784.1"/>
    <property type="molecule type" value="Genomic_DNA"/>
</dbReference>
<organism evidence="3 4">
    <name type="scientific">Leeuwenhoekiella blandensis (strain CECT 7118 / CCUG 51940 / KCTC 22103 / MED217)</name>
    <name type="common">Flavobacterium sp. (strain MED217)</name>
    <dbReference type="NCBI Taxonomy" id="398720"/>
    <lineage>
        <taxon>Bacteria</taxon>
        <taxon>Pseudomonadati</taxon>
        <taxon>Bacteroidota</taxon>
        <taxon>Flavobacteriia</taxon>
        <taxon>Flavobacteriales</taxon>
        <taxon>Flavobacteriaceae</taxon>
        <taxon>Leeuwenhoekiella</taxon>
    </lineage>
</organism>
<protein>
    <recommendedName>
        <fullName evidence="2">Tail specific protease domain-containing protein</fullName>
    </recommendedName>
</protein>
<dbReference type="AlphaFoldDB" id="A3XGG7"/>
<dbReference type="HOGENOM" id="CLU_663477_0_0_10"/>
<name>A3XGG7_LEEBM</name>
<proteinExistence type="predicted"/>
<accession>A3XGG7</accession>
<evidence type="ECO:0000313" key="3">
    <source>
        <dbReference type="EMBL" id="EAQ50784.1"/>
    </source>
</evidence>
<dbReference type="SMART" id="SM00245">
    <property type="entry name" value="TSPc"/>
    <property type="match status" value="1"/>
</dbReference>
<dbReference type="GO" id="GO:0006508">
    <property type="term" value="P:proteolysis"/>
    <property type="evidence" value="ECO:0007669"/>
    <property type="project" value="InterPro"/>
</dbReference>
<dbReference type="STRING" id="398720.MED217_14615"/>
<gene>
    <name evidence="3" type="ORF">MED217_14615</name>
</gene>
<dbReference type="InterPro" id="IPR029045">
    <property type="entry name" value="ClpP/crotonase-like_dom_sf"/>
</dbReference>
<evidence type="ECO:0000259" key="2">
    <source>
        <dbReference type="SMART" id="SM00245"/>
    </source>
</evidence>
<feature type="chain" id="PRO_5002663975" description="Tail specific protease domain-containing protein" evidence="1">
    <location>
        <begin position="27"/>
        <end position="417"/>
    </location>
</feature>
<comment type="caution">
    <text evidence="3">The sequence shown here is derived from an EMBL/GenBank/DDBJ whole genome shotgun (WGS) entry which is preliminary data.</text>
</comment>
<keyword evidence="4" id="KW-1185">Reference proteome</keyword>
<dbReference type="GO" id="GO:0008236">
    <property type="term" value="F:serine-type peptidase activity"/>
    <property type="evidence" value="ECO:0007669"/>
    <property type="project" value="InterPro"/>
</dbReference>
<dbReference type="SUPFAM" id="SSF52096">
    <property type="entry name" value="ClpP/crotonase"/>
    <property type="match status" value="1"/>
</dbReference>
<dbReference type="Pfam" id="PF03572">
    <property type="entry name" value="Peptidase_S41"/>
    <property type="match status" value="1"/>
</dbReference>
<reference evidence="3 4" key="1">
    <citation type="journal article" date="2007" name="Nature">
        <title>Light stimulates growth of proteorhodopsin-containing marine Flavobacteria.</title>
        <authorList>
            <person name="Gomez-Consarnau L."/>
            <person name="Gonzalez J.M."/>
            <person name="Coll-Llado M."/>
            <person name="Gourdon P."/>
            <person name="Pascher T."/>
            <person name="Neutze R."/>
            <person name="Pedros-Alio C."/>
            <person name="Pinhassi J."/>
        </authorList>
    </citation>
    <scope>NUCLEOTIDE SEQUENCE [LARGE SCALE GENOMIC DNA]</scope>
    <source>
        <strain evidence="3 4">MED217</strain>
    </source>
</reference>
<keyword evidence="1" id="KW-0732">Signal</keyword>
<dbReference type="Gene3D" id="3.90.226.10">
    <property type="entry name" value="2-enoyl-CoA Hydratase, Chain A, domain 1"/>
    <property type="match status" value="2"/>
</dbReference>
<dbReference type="eggNOG" id="COG0793">
    <property type="taxonomic scope" value="Bacteria"/>
</dbReference>
<dbReference type="InterPro" id="IPR005151">
    <property type="entry name" value="Tail-specific_protease"/>
</dbReference>
<dbReference type="Proteomes" id="UP000001601">
    <property type="component" value="Unassembled WGS sequence"/>
</dbReference>
<evidence type="ECO:0000313" key="4">
    <source>
        <dbReference type="Proteomes" id="UP000001601"/>
    </source>
</evidence>
<dbReference type="OrthoDB" id="2327485at2"/>
<sequence>MKTALKIKISLYFLCLIMLSTCSLMAQEAACDCSKDLEFLVNVLKQSPAYKIDYGKNTSGFDKAAEVLLAKAESTTSIFDCYVLLAKAVSLLNDGHNSLYGIQQEVAEELTEAEKITAYQETDFYAMYPHFDAVSELQQRLKTVPESAVEGVYSAGSKLKVGVVKRKGEEGYEMRILESQLPLWSAGEQLGILLPQSQGKFIAVMGNYQTKTPMMIRTGLNNGTFFSLSLKKHVDQKDFWLPKNTEENYQFEGLDSEVSYIKVGSFSGFNPTLSKAEAFYETLKNKQLGDHLIVDLRNNYGGGDRNSKLLYKILRRYAKRHHLYILINQNTASNAEQFALKMRALDNVMVLGDYSKGILTYELEGKSHKLPSGYFKLSLSSKAHKKYLPYEGIGVTPDVFLEYSADWIEQTRAYIKK</sequence>
<feature type="signal peptide" evidence="1">
    <location>
        <begin position="1"/>
        <end position="26"/>
    </location>
</feature>
<feature type="domain" description="Tail specific protease" evidence="2">
    <location>
        <begin position="223"/>
        <end position="402"/>
    </location>
</feature>
<evidence type="ECO:0000256" key="1">
    <source>
        <dbReference type="SAM" id="SignalP"/>
    </source>
</evidence>